<sequence length="100" mass="11483">MAQCKTITDPNTTWPPFCPNIAASYLYAILFGITAIAHLVQMFWTRKWYSWVICASAGLQVATYVLRTISILQPANDMMYTLWFVLMLIAPIFTNAYVYM</sequence>
<evidence type="ECO:0000256" key="1">
    <source>
        <dbReference type="ARBA" id="ARBA00004141"/>
    </source>
</evidence>
<evidence type="ECO:0000256" key="5">
    <source>
        <dbReference type="SAM" id="Phobius"/>
    </source>
</evidence>
<keyword evidence="4 5" id="KW-0472">Membrane</keyword>
<feature type="transmembrane region" description="Helical" evidence="5">
    <location>
        <begin position="21"/>
        <end position="41"/>
    </location>
</feature>
<protein>
    <submittedName>
        <fullName evidence="6">Uncharacterized protein</fullName>
    </submittedName>
</protein>
<feature type="transmembrane region" description="Helical" evidence="5">
    <location>
        <begin position="78"/>
        <end position="99"/>
    </location>
</feature>
<accession>A0A4U0WLC7</accession>
<evidence type="ECO:0000256" key="2">
    <source>
        <dbReference type="ARBA" id="ARBA00022692"/>
    </source>
</evidence>
<reference evidence="6 7" key="1">
    <citation type="submission" date="2017-03" db="EMBL/GenBank/DDBJ databases">
        <title>Genomes of endolithic fungi from Antarctica.</title>
        <authorList>
            <person name="Coleine C."/>
            <person name="Masonjones S."/>
            <person name="Stajich J.E."/>
        </authorList>
    </citation>
    <scope>NUCLEOTIDE SEQUENCE [LARGE SCALE GENOMIC DNA]</scope>
    <source>
        <strain evidence="6 7">CCFEE 5184</strain>
    </source>
</reference>
<name>A0A4U0WLC7_9PEZI</name>
<evidence type="ECO:0000313" key="6">
    <source>
        <dbReference type="EMBL" id="TKA63368.1"/>
    </source>
</evidence>
<dbReference type="InterPro" id="IPR007568">
    <property type="entry name" value="RTA1"/>
</dbReference>
<organism evidence="6 7">
    <name type="scientific">Friedmanniomyces simplex</name>
    <dbReference type="NCBI Taxonomy" id="329884"/>
    <lineage>
        <taxon>Eukaryota</taxon>
        <taxon>Fungi</taxon>
        <taxon>Dikarya</taxon>
        <taxon>Ascomycota</taxon>
        <taxon>Pezizomycotina</taxon>
        <taxon>Dothideomycetes</taxon>
        <taxon>Dothideomycetidae</taxon>
        <taxon>Mycosphaerellales</taxon>
        <taxon>Teratosphaeriaceae</taxon>
        <taxon>Friedmanniomyces</taxon>
    </lineage>
</organism>
<feature type="non-terminal residue" evidence="6">
    <location>
        <position position="100"/>
    </location>
</feature>
<dbReference type="GO" id="GO:0016020">
    <property type="term" value="C:membrane"/>
    <property type="evidence" value="ECO:0007669"/>
    <property type="project" value="UniProtKB-SubCell"/>
</dbReference>
<proteinExistence type="predicted"/>
<gene>
    <name evidence="6" type="ORF">B0A55_11966</name>
</gene>
<keyword evidence="7" id="KW-1185">Reference proteome</keyword>
<evidence type="ECO:0000313" key="7">
    <source>
        <dbReference type="Proteomes" id="UP000309340"/>
    </source>
</evidence>
<dbReference type="Proteomes" id="UP000309340">
    <property type="component" value="Unassembled WGS sequence"/>
</dbReference>
<dbReference type="OrthoDB" id="5384040at2759"/>
<evidence type="ECO:0000256" key="3">
    <source>
        <dbReference type="ARBA" id="ARBA00022989"/>
    </source>
</evidence>
<dbReference type="AlphaFoldDB" id="A0A4U0WLC7"/>
<dbReference type="EMBL" id="NAJQ01000953">
    <property type="protein sequence ID" value="TKA63368.1"/>
    <property type="molecule type" value="Genomic_DNA"/>
</dbReference>
<keyword evidence="3 5" id="KW-1133">Transmembrane helix</keyword>
<comment type="subcellular location">
    <subcellularLocation>
        <location evidence="1">Membrane</location>
        <topology evidence="1">Multi-pass membrane protein</topology>
    </subcellularLocation>
</comment>
<dbReference type="Pfam" id="PF04479">
    <property type="entry name" value="RTA1"/>
    <property type="match status" value="1"/>
</dbReference>
<evidence type="ECO:0000256" key="4">
    <source>
        <dbReference type="ARBA" id="ARBA00023136"/>
    </source>
</evidence>
<comment type="caution">
    <text evidence="6">The sequence shown here is derived from an EMBL/GenBank/DDBJ whole genome shotgun (WGS) entry which is preliminary data.</text>
</comment>
<dbReference type="PANTHER" id="PTHR31465:SF15">
    <property type="entry name" value="LIPID TRANSPORTER ATNI-RELATED"/>
    <property type="match status" value="1"/>
</dbReference>
<feature type="transmembrane region" description="Helical" evidence="5">
    <location>
        <begin position="48"/>
        <end position="66"/>
    </location>
</feature>
<dbReference type="PANTHER" id="PTHR31465">
    <property type="entry name" value="PROTEIN RTA1-RELATED"/>
    <property type="match status" value="1"/>
</dbReference>
<keyword evidence="2 5" id="KW-0812">Transmembrane</keyword>